<proteinExistence type="predicted"/>
<evidence type="ECO:0000313" key="1">
    <source>
        <dbReference type="EMBL" id="TMS58624.1"/>
    </source>
</evidence>
<protein>
    <submittedName>
        <fullName evidence="1">Histidine phosphatase family protein</fullName>
    </submittedName>
</protein>
<reference evidence="1" key="1">
    <citation type="submission" date="2019-05" db="EMBL/GenBank/DDBJ databases">
        <title>Revised genome assembly of Burkholderiaceae (previously Ralstonia) sp. PBA.</title>
        <authorList>
            <person name="Gan H.M."/>
        </authorList>
    </citation>
    <scope>NUCLEOTIDE SEQUENCE</scope>
    <source>
        <strain evidence="1">PBA</strain>
    </source>
</reference>
<evidence type="ECO:0000313" key="2">
    <source>
        <dbReference type="Proteomes" id="UP000004277"/>
    </source>
</evidence>
<sequence>MNLVLWRHAEAEDLPAHLSIQRAADLKRPLTERGQKQAERIAHWLRQRLPASARILTSPALRTIQTAQALTPQPEIAQELEPGADVSQVLARVGWPQGPDTVVVGHQPWIGNTASLLLAGSELPWSVRKGGVWWLTSRTREGEAQVVLRAVINPDLL</sequence>
<dbReference type="EMBL" id="AKCV02000015">
    <property type="protein sequence ID" value="TMS58624.1"/>
    <property type="molecule type" value="Genomic_DNA"/>
</dbReference>
<keyword evidence="2" id="KW-1185">Reference proteome</keyword>
<organism evidence="1 2">
    <name type="scientific">Imbroritus primus</name>
    <dbReference type="NCBI Taxonomy" id="3058603"/>
    <lineage>
        <taxon>Bacteria</taxon>
        <taxon>Pseudomonadati</taxon>
        <taxon>Pseudomonadota</taxon>
        <taxon>Betaproteobacteria</taxon>
        <taxon>Burkholderiales</taxon>
        <taxon>Burkholderiaceae</taxon>
        <taxon>Imbroritus</taxon>
    </lineage>
</organism>
<comment type="caution">
    <text evidence="1">The sequence shown here is derived from an EMBL/GenBank/DDBJ whole genome shotgun (WGS) entry which is preliminary data.</text>
</comment>
<accession>A0ACD3SQS4</accession>
<dbReference type="Proteomes" id="UP000004277">
    <property type="component" value="Unassembled WGS sequence"/>
</dbReference>
<gene>
    <name evidence="1" type="ORF">MW7_007850</name>
</gene>
<name>A0ACD3SQS4_9BURK</name>